<organism evidence="1 2">
    <name type="scientific">Caerostris darwini</name>
    <dbReference type="NCBI Taxonomy" id="1538125"/>
    <lineage>
        <taxon>Eukaryota</taxon>
        <taxon>Metazoa</taxon>
        <taxon>Ecdysozoa</taxon>
        <taxon>Arthropoda</taxon>
        <taxon>Chelicerata</taxon>
        <taxon>Arachnida</taxon>
        <taxon>Araneae</taxon>
        <taxon>Araneomorphae</taxon>
        <taxon>Entelegynae</taxon>
        <taxon>Araneoidea</taxon>
        <taxon>Araneidae</taxon>
        <taxon>Caerostris</taxon>
    </lineage>
</organism>
<dbReference type="AlphaFoldDB" id="A0AAV4Q356"/>
<protein>
    <submittedName>
        <fullName evidence="1">Uncharacterized protein</fullName>
    </submittedName>
</protein>
<accession>A0AAV4Q356</accession>
<keyword evidence="2" id="KW-1185">Reference proteome</keyword>
<reference evidence="1 2" key="1">
    <citation type="submission" date="2021-06" db="EMBL/GenBank/DDBJ databases">
        <title>Caerostris darwini draft genome.</title>
        <authorList>
            <person name="Kono N."/>
            <person name="Arakawa K."/>
        </authorList>
    </citation>
    <scope>NUCLEOTIDE SEQUENCE [LARGE SCALE GENOMIC DNA]</scope>
</reference>
<proteinExistence type="predicted"/>
<evidence type="ECO:0000313" key="2">
    <source>
        <dbReference type="Proteomes" id="UP001054837"/>
    </source>
</evidence>
<dbReference type="EMBL" id="BPLQ01003766">
    <property type="protein sequence ID" value="GIY02924.1"/>
    <property type="molecule type" value="Genomic_DNA"/>
</dbReference>
<sequence>MHENETYLVQVSSLHSLLINAQLPDIDPPTAKMKILFAEPTDEFVQMKIRISFLREIIYFAPTPRATNYPGGCALERRVSFRDEKSGISRLGSFE</sequence>
<name>A0AAV4Q356_9ARAC</name>
<comment type="caution">
    <text evidence="1">The sequence shown here is derived from an EMBL/GenBank/DDBJ whole genome shotgun (WGS) entry which is preliminary data.</text>
</comment>
<dbReference type="Proteomes" id="UP001054837">
    <property type="component" value="Unassembled WGS sequence"/>
</dbReference>
<evidence type="ECO:0000313" key="1">
    <source>
        <dbReference type="EMBL" id="GIY02924.1"/>
    </source>
</evidence>
<gene>
    <name evidence="1" type="ORF">CDAR_407261</name>
</gene>